<dbReference type="EMBL" id="KN751003">
    <property type="protein sequence ID" value="KIH50046.1"/>
    <property type="molecule type" value="Genomic_DNA"/>
</dbReference>
<dbReference type="AlphaFoldDB" id="A0A0C2FYY1"/>
<evidence type="ECO:0000313" key="1">
    <source>
        <dbReference type="EMBL" id="KIH50046.1"/>
    </source>
</evidence>
<keyword evidence="2" id="KW-1185">Reference proteome</keyword>
<dbReference type="Proteomes" id="UP000054047">
    <property type="component" value="Unassembled WGS sequence"/>
</dbReference>
<reference evidence="1 2" key="1">
    <citation type="submission" date="2013-12" db="EMBL/GenBank/DDBJ databases">
        <title>Draft genome of the parsitic nematode Ancylostoma duodenale.</title>
        <authorList>
            <person name="Mitreva M."/>
        </authorList>
    </citation>
    <scope>NUCLEOTIDE SEQUENCE [LARGE SCALE GENOMIC DNA]</scope>
    <source>
        <strain evidence="1 2">Zhejiang</strain>
    </source>
</reference>
<dbReference type="OrthoDB" id="5792074at2759"/>
<accession>A0A0C2FYY1</accession>
<evidence type="ECO:0000313" key="2">
    <source>
        <dbReference type="Proteomes" id="UP000054047"/>
    </source>
</evidence>
<gene>
    <name evidence="1" type="ORF">ANCDUO_19879</name>
</gene>
<proteinExistence type="predicted"/>
<name>A0A0C2FYY1_9BILA</name>
<sequence length="170" mass="19128">MGHHKGVVGERVCGSGRFSNVYSADLIEPEERKVAIKNSWYVNSIKTTYSINCTINYYRVRGGEGGRTSEKLGLSRKEFLQHLPEKGLNESEKDHPSELADYPVETCMRYQSINKLMVDAPDFISHQAIFTKGAKNDCGQISAIPRDRCAFTDSSASKYSDAFVPFYKKN</sequence>
<protein>
    <submittedName>
        <fullName evidence="1">Uncharacterized protein</fullName>
    </submittedName>
</protein>
<organism evidence="1 2">
    <name type="scientific">Ancylostoma duodenale</name>
    <dbReference type="NCBI Taxonomy" id="51022"/>
    <lineage>
        <taxon>Eukaryota</taxon>
        <taxon>Metazoa</taxon>
        <taxon>Ecdysozoa</taxon>
        <taxon>Nematoda</taxon>
        <taxon>Chromadorea</taxon>
        <taxon>Rhabditida</taxon>
        <taxon>Rhabditina</taxon>
        <taxon>Rhabditomorpha</taxon>
        <taxon>Strongyloidea</taxon>
        <taxon>Ancylostomatidae</taxon>
        <taxon>Ancylostomatinae</taxon>
        <taxon>Ancylostoma</taxon>
    </lineage>
</organism>